<dbReference type="EMBL" id="QFFI01000007">
    <property type="protein sequence ID" value="PWG64108.1"/>
    <property type="molecule type" value="Genomic_DNA"/>
</dbReference>
<organism evidence="1 2">
    <name type="scientific">Sediminicurvatus halobius</name>
    <dbReference type="NCBI Taxonomy" id="2182432"/>
    <lineage>
        <taxon>Bacteria</taxon>
        <taxon>Pseudomonadati</taxon>
        <taxon>Pseudomonadota</taxon>
        <taxon>Gammaproteobacteria</taxon>
        <taxon>Chromatiales</taxon>
        <taxon>Ectothiorhodospiraceae</taxon>
        <taxon>Sediminicurvatus</taxon>
    </lineage>
</organism>
<evidence type="ECO:0008006" key="3">
    <source>
        <dbReference type="Google" id="ProtNLM"/>
    </source>
</evidence>
<comment type="caution">
    <text evidence="1">The sequence shown here is derived from an EMBL/GenBank/DDBJ whole genome shotgun (WGS) entry which is preliminary data.</text>
</comment>
<dbReference type="InterPro" id="IPR009912">
    <property type="entry name" value="DUF1451"/>
</dbReference>
<dbReference type="AlphaFoldDB" id="A0A2U2N4Y3"/>
<accession>A0A2U2N4Y3</accession>
<protein>
    <recommendedName>
        <fullName evidence="3">Zinc ribbon-containing protein</fullName>
    </recommendedName>
</protein>
<dbReference type="RefSeq" id="WP_109677365.1">
    <property type="nucleotide sequence ID" value="NZ_CP086615.1"/>
</dbReference>
<dbReference type="Proteomes" id="UP000245474">
    <property type="component" value="Unassembled WGS sequence"/>
</dbReference>
<reference evidence="1 2" key="1">
    <citation type="submission" date="2018-05" db="EMBL/GenBank/DDBJ databases">
        <title>Spiribacter halobius sp. nov., a moderately halophilic bacterium isolated from marine solar saltern.</title>
        <authorList>
            <person name="Zheng W.-S."/>
            <person name="Lu D.-C."/>
            <person name="Du Z.-J."/>
        </authorList>
    </citation>
    <scope>NUCLEOTIDE SEQUENCE [LARGE SCALE GENOMIC DNA]</scope>
    <source>
        <strain evidence="1 2">E85</strain>
    </source>
</reference>
<dbReference type="Pfam" id="PF07295">
    <property type="entry name" value="DUF1451"/>
    <property type="match status" value="1"/>
</dbReference>
<gene>
    <name evidence="1" type="ORF">DEM34_06290</name>
</gene>
<name>A0A2U2N4Y3_9GAMM</name>
<evidence type="ECO:0000313" key="2">
    <source>
        <dbReference type="Proteomes" id="UP000245474"/>
    </source>
</evidence>
<sequence length="172" mass="20044">MSDSDPKDRQVRGYERMLDRLRHRLEDTEQAWGENLREALEHARDRAVELGELTREEADRVAAWLRRDLDEAAQYTAHTQRDLADWLHMDLQLVENWIWDRFSSVADRTRLEWLQFQRELGEAATYHTGEIAAPGALACRECGEVLHFERAGHIPPCPRCHGTAFERQAQPA</sequence>
<evidence type="ECO:0000313" key="1">
    <source>
        <dbReference type="EMBL" id="PWG64108.1"/>
    </source>
</evidence>
<proteinExistence type="predicted"/>
<dbReference type="OrthoDB" id="3174978at2"/>
<keyword evidence="2" id="KW-1185">Reference proteome</keyword>